<keyword evidence="1" id="KW-1015">Disulfide bond</keyword>
<dbReference type="InterPro" id="IPR013766">
    <property type="entry name" value="Thioredoxin_domain"/>
</dbReference>
<dbReference type="SUPFAM" id="SSF52833">
    <property type="entry name" value="Thioredoxin-like"/>
    <property type="match status" value="1"/>
</dbReference>
<dbReference type="PANTHER" id="PTHR46115">
    <property type="entry name" value="THIOREDOXIN-LIKE PROTEIN 1"/>
    <property type="match status" value="1"/>
</dbReference>
<dbReference type="PROSITE" id="PS51352">
    <property type="entry name" value="THIOREDOXIN_2"/>
    <property type="match status" value="1"/>
</dbReference>
<dbReference type="Pfam" id="PF00085">
    <property type="entry name" value="Thioredoxin"/>
    <property type="match status" value="1"/>
</dbReference>
<dbReference type="AlphaFoldDB" id="A0AAD4NA59"/>
<keyword evidence="4" id="KW-1185">Reference proteome</keyword>
<dbReference type="PRINTS" id="PR00421">
    <property type="entry name" value="THIOREDOXIN"/>
</dbReference>
<organism evidence="3 4">
    <name type="scientific">Ditylenchus destructor</name>
    <dbReference type="NCBI Taxonomy" id="166010"/>
    <lineage>
        <taxon>Eukaryota</taxon>
        <taxon>Metazoa</taxon>
        <taxon>Ecdysozoa</taxon>
        <taxon>Nematoda</taxon>
        <taxon>Chromadorea</taxon>
        <taxon>Rhabditida</taxon>
        <taxon>Tylenchina</taxon>
        <taxon>Tylenchomorpha</taxon>
        <taxon>Sphaerularioidea</taxon>
        <taxon>Anguinidae</taxon>
        <taxon>Anguininae</taxon>
        <taxon>Ditylenchus</taxon>
    </lineage>
</organism>
<evidence type="ECO:0000313" key="3">
    <source>
        <dbReference type="EMBL" id="KAI1717969.1"/>
    </source>
</evidence>
<evidence type="ECO:0000313" key="4">
    <source>
        <dbReference type="Proteomes" id="UP001201812"/>
    </source>
</evidence>
<dbReference type="Gene3D" id="3.40.30.10">
    <property type="entry name" value="Glutaredoxin"/>
    <property type="match status" value="1"/>
</dbReference>
<evidence type="ECO:0000259" key="2">
    <source>
        <dbReference type="PROSITE" id="PS51352"/>
    </source>
</evidence>
<feature type="domain" description="Thioredoxin" evidence="2">
    <location>
        <begin position="1"/>
        <end position="109"/>
    </location>
</feature>
<dbReference type="EMBL" id="JAKKPZ010000008">
    <property type="protein sequence ID" value="KAI1717969.1"/>
    <property type="molecule type" value="Genomic_DNA"/>
</dbReference>
<protein>
    <submittedName>
        <fullName evidence="3">Thioredoxin domain-containing protein</fullName>
    </submittedName>
</protein>
<proteinExistence type="predicted"/>
<accession>A0AAD4NA59</accession>
<evidence type="ECO:0000256" key="1">
    <source>
        <dbReference type="ARBA" id="ARBA00023157"/>
    </source>
</evidence>
<comment type="caution">
    <text evidence="3">The sequence shown here is derived from an EMBL/GenBank/DDBJ whole genome shotgun (WGS) entry which is preliminary data.</text>
</comment>
<sequence>MIKTPQNWQKFEELLDSANLTNQLLVVEFFATWCNPCQMMGPKFHKLAEEFDGTVIFAHVDVDLHEDLATRYDVEVMPTFVFIRNREKIHTIEGSNFEELRKMVDIGSTAYDQHF</sequence>
<gene>
    <name evidence="3" type="ORF">DdX_06378</name>
</gene>
<reference evidence="3" key="1">
    <citation type="submission" date="2022-01" db="EMBL/GenBank/DDBJ databases">
        <title>Genome Sequence Resource for Two Populations of Ditylenchus destructor, the Migratory Endoparasitic Phytonematode.</title>
        <authorList>
            <person name="Zhang H."/>
            <person name="Lin R."/>
            <person name="Xie B."/>
        </authorList>
    </citation>
    <scope>NUCLEOTIDE SEQUENCE</scope>
    <source>
        <strain evidence="3">BazhouSP</strain>
    </source>
</reference>
<name>A0AAD4NA59_9BILA</name>
<dbReference type="Proteomes" id="UP001201812">
    <property type="component" value="Unassembled WGS sequence"/>
</dbReference>
<dbReference type="InterPro" id="IPR036249">
    <property type="entry name" value="Thioredoxin-like_sf"/>
</dbReference>
<dbReference type="CDD" id="cd02947">
    <property type="entry name" value="TRX_family"/>
    <property type="match status" value="1"/>
</dbReference>